<accession>B6RB49</accession>
<dbReference type="EMBL" id="EF103395">
    <property type="protein sequence ID" value="ABO26653.1"/>
    <property type="molecule type" value="mRNA"/>
</dbReference>
<organism evidence="2">
    <name type="scientific">Haliotis discus discus</name>
    <name type="common">disc abalone</name>
    <dbReference type="NCBI Taxonomy" id="91233"/>
    <lineage>
        <taxon>Eukaryota</taxon>
        <taxon>Metazoa</taxon>
        <taxon>Spiralia</taxon>
        <taxon>Lophotrochozoa</taxon>
        <taxon>Mollusca</taxon>
        <taxon>Gastropoda</taxon>
        <taxon>Vetigastropoda</taxon>
        <taxon>Lepetellida</taxon>
        <taxon>Haliotoidea</taxon>
        <taxon>Haliotidae</taxon>
        <taxon>Haliotis</taxon>
    </lineage>
</organism>
<evidence type="ECO:0000313" key="2">
    <source>
        <dbReference type="EMBL" id="ABO26653.1"/>
    </source>
</evidence>
<dbReference type="GO" id="GO:0007160">
    <property type="term" value="P:cell-matrix adhesion"/>
    <property type="evidence" value="ECO:0007669"/>
    <property type="project" value="InterPro"/>
</dbReference>
<dbReference type="AlphaFoldDB" id="B6RB49"/>
<feature type="chain" id="PRO_5002848858" evidence="1">
    <location>
        <begin position="17"/>
        <end position="192"/>
    </location>
</feature>
<dbReference type="GO" id="GO:0005509">
    <property type="term" value="F:calcium ion binding"/>
    <property type="evidence" value="ECO:0007669"/>
    <property type="project" value="InterPro"/>
</dbReference>
<dbReference type="SMART" id="SM00026">
    <property type="entry name" value="EPEND"/>
    <property type="match status" value="1"/>
</dbReference>
<dbReference type="Pfam" id="PF00811">
    <property type="entry name" value="Ependymin"/>
    <property type="match status" value="1"/>
</dbReference>
<feature type="signal peptide" evidence="1">
    <location>
        <begin position="1"/>
        <end position="16"/>
    </location>
</feature>
<dbReference type="PRINTS" id="PR00317">
    <property type="entry name" value="EPENDYMIN"/>
</dbReference>
<dbReference type="InterPro" id="IPR001299">
    <property type="entry name" value="Ependymin"/>
</dbReference>
<proteinExistence type="evidence at transcript level"/>
<dbReference type="PANTHER" id="PTHR10697:SF1">
    <property type="entry name" value="MAMMALIAN EPENDYMIN-RELATED PROTEIN 1"/>
    <property type="match status" value="1"/>
</dbReference>
<evidence type="ECO:0000256" key="1">
    <source>
        <dbReference type="SAM" id="SignalP"/>
    </source>
</evidence>
<reference evidence="2" key="1">
    <citation type="submission" date="2006-10" db="EMBL/GenBank/DDBJ databases">
        <title>Novel gene discovery from Haliotis discus discus by normalized cDNA library analysis.</title>
        <authorList>
            <person name="Kang H.-S."/>
            <person name="De Zoysa M."/>
            <person name="Lee J."/>
        </authorList>
    </citation>
    <scope>NUCLEOTIDE SEQUENCE</scope>
</reference>
<sequence>MFTVASLCLLATVALAQEPHPCESPRQFEGRFSIYDNDRNFRAFGRFAYDETNRRFRETEEMEIGRDREYFDRLYLHNLNLEYRMDLRTRNCTVSTLTRPFIPFAVPQDARFRGEGVIGVSGIPDEHVTIANFDGTTDGNPYFIIATVEDCVPVTAGFYSNRTGGVLRQFYDITLGLRDPDAFIPPQECHTV</sequence>
<keyword evidence="1" id="KW-0732">Signal</keyword>
<dbReference type="PANTHER" id="PTHR10697">
    <property type="entry name" value="MAMMALIAN EPENDYMIN-RELATED PROTEIN 1"/>
    <property type="match status" value="1"/>
</dbReference>
<dbReference type="GO" id="GO:0005764">
    <property type="term" value="C:lysosome"/>
    <property type="evidence" value="ECO:0007669"/>
    <property type="project" value="TreeGrafter"/>
</dbReference>
<protein>
    <submittedName>
        <fullName evidence="2">Ependymin related protein-1</fullName>
    </submittedName>
</protein>
<dbReference type="GO" id="GO:0005576">
    <property type="term" value="C:extracellular region"/>
    <property type="evidence" value="ECO:0007669"/>
    <property type="project" value="InterPro"/>
</dbReference>
<name>B6RB49_HALDI</name>